<dbReference type="InterPro" id="IPR001189">
    <property type="entry name" value="Mn/Fe_SOD"/>
</dbReference>
<dbReference type="PANTHER" id="PTHR42769">
    <property type="entry name" value="SUPEROXIDE DISMUTASE"/>
    <property type="match status" value="1"/>
</dbReference>
<comment type="function">
    <text evidence="5">Destroys superoxide anion radicals which are normally produced within the cells and which are toxic to biological systems. Catalyzes the dismutation of superoxide anion radicals into O2 and H2O2 by successive reduction and oxidation of the transition metal ion at the active site.</text>
</comment>
<dbReference type="Gene3D" id="1.10.287.990">
    <property type="entry name" value="Fe,Mn superoxide dismutase (SOD) domain"/>
    <property type="match status" value="1"/>
</dbReference>
<protein>
    <recommendedName>
        <fullName evidence="7">Superoxide dismutase</fullName>
        <ecNumber evidence="7">1.15.1.1</ecNumber>
    </recommendedName>
</protein>
<dbReference type="Proteomes" id="UP001314181">
    <property type="component" value="Unassembled WGS sequence"/>
</dbReference>
<evidence type="ECO:0000256" key="7">
    <source>
        <dbReference type="RuleBase" id="RU000414"/>
    </source>
</evidence>
<dbReference type="EC" id="1.15.1.1" evidence="7"/>
<evidence type="ECO:0000256" key="6">
    <source>
        <dbReference type="ARBA" id="ARBA00047393"/>
    </source>
</evidence>
<dbReference type="GO" id="GO:0004784">
    <property type="term" value="F:superoxide dismutase activity"/>
    <property type="evidence" value="ECO:0007669"/>
    <property type="project" value="UniProtKB-EC"/>
</dbReference>
<evidence type="ECO:0000256" key="5">
    <source>
        <dbReference type="ARBA" id="ARBA00024318"/>
    </source>
</evidence>
<feature type="domain" description="Manganese/iron superoxide dismutase N-terminal" evidence="8">
    <location>
        <begin position="3"/>
        <end position="85"/>
    </location>
</feature>
<keyword evidence="4 7" id="KW-0560">Oxidoreductase</keyword>
<dbReference type="InterPro" id="IPR019831">
    <property type="entry name" value="Mn/Fe_SOD_N"/>
</dbReference>
<comment type="function">
    <text evidence="7">Destroys radicals which are normally produced within the cells and which are toxic to biological systems.</text>
</comment>
<dbReference type="InterPro" id="IPR019832">
    <property type="entry name" value="Mn/Fe_SOD_C"/>
</dbReference>
<evidence type="ECO:0000256" key="4">
    <source>
        <dbReference type="ARBA" id="ARBA00023002"/>
    </source>
</evidence>
<accession>A0ABM9N8M3</accession>
<comment type="cofactor">
    <cofactor evidence="1">
        <name>Fe(3+)</name>
        <dbReference type="ChEBI" id="CHEBI:29034"/>
    </cofactor>
</comment>
<dbReference type="PRINTS" id="PR01703">
    <property type="entry name" value="MNSODISMTASE"/>
</dbReference>
<reference evidence="10 11" key="1">
    <citation type="submission" date="2024-01" db="EMBL/GenBank/DDBJ databases">
        <authorList>
            <person name="Kunselman E."/>
        </authorList>
    </citation>
    <scope>NUCLEOTIDE SEQUENCE [LARGE SCALE GENOMIC DNA]</scope>
    <source>
        <strain evidence="10">2 abalone samples</strain>
    </source>
</reference>
<evidence type="ECO:0000256" key="1">
    <source>
        <dbReference type="ARBA" id="ARBA00001965"/>
    </source>
</evidence>
<comment type="catalytic activity">
    <reaction evidence="6">
        <text>2 superoxide + 2 H(+) = H2O2 + O2</text>
        <dbReference type="Rhea" id="RHEA:20696"/>
        <dbReference type="ChEBI" id="CHEBI:15378"/>
        <dbReference type="ChEBI" id="CHEBI:15379"/>
        <dbReference type="ChEBI" id="CHEBI:16240"/>
        <dbReference type="ChEBI" id="CHEBI:18421"/>
        <dbReference type="EC" id="1.15.1.1"/>
    </reaction>
    <physiologicalReaction direction="left-to-right" evidence="6">
        <dbReference type="Rhea" id="RHEA:20697"/>
    </physiologicalReaction>
</comment>
<dbReference type="PIRSF" id="PIRSF000349">
    <property type="entry name" value="SODismutase"/>
    <property type="match status" value="1"/>
</dbReference>
<dbReference type="InterPro" id="IPR036314">
    <property type="entry name" value="SOD_C_sf"/>
</dbReference>
<evidence type="ECO:0000256" key="2">
    <source>
        <dbReference type="ARBA" id="ARBA00008714"/>
    </source>
</evidence>
<dbReference type="PROSITE" id="PS00088">
    <property type="entry name" value="SOD_MN"/>
    <property type="match status" value="1"/>
</dbReference>
<keyword evidence="11" id="KW-1185">Reference proteome</keyword>
<dbReference type="RefSeq" id="WP_338364381.1">
    <property type="nucleotide sequence ID" value="NZ_CAWVOK010000026.1"/>
</dbReference>
<evidence type="ECO:0000259" key="9">
    <source>
        <dbReference type="Pfam" id="PF02777"/>
    </source>
</evidence>
<sequence length="201" mass="23309">MVFVLPPLDYSKNSLVPHISENTVENHYEGHHAGYIKNLNKLLQHTNLLGKDLEYVIKSSKNNGMEKIFNNAAQIWNHNFYWQSIKPNGGGRPSGIIEAAIVDSFGSYEQFYQKFKEVAMRQFGSGWVWLVSDNNKKLDIISTSNAETPIAQDNVYPLLTSDVWEHSYYLDYQYRRLDYISAFLDNLLNWSFANKNLNFEN</sequence>
<dbReference type="InterPro" id="IPR019833">
    <property type="entry name" value="Mn/Fe_SOD_BS"/>
</dbReference>
<dbReference type="SUPFAM" id="SSF54719">
    <property type="entry name" value="Fe,Mn superoxide dismutase (SOD), C-terminal domain"/>
    <property type="match status" value="1"/>
</dbReference>
<dbReference type="PANTHER" id="PTHR42769:SF3">
    <property type="entry name" value="SUPEROXIDE DISMUTASE [FE] 2, CHLOROPLASTIC"/>
    <property type="match status" value="1"/>
</dbReference>
<evidence type="ECO:0000313" key="10">
    <source>
        <dbReference type="EMBL" id="CAK8163298.1"/>
    </source>
</evidence>
<name>A0ABM9N8M3_9RICK</name>
<comment type="caution">
    <text evidence="10">The sequence shown here is derived from an EMBL/GenBank/DDBJ whole genome shotgun (WGS) entry which is preliminary data.</text>
</comment>
<dbReference type="Pfam" id="PF02777">
    <property type="entry name" value="Sod_Fe_C"/>
    <property type="match status" value="1"/>
</dbReference>
<evidence type="ECO:0000256" key="3">
    <source>
        <dbReference type="ARBA" id="ARBA00022723"/>
    </source>
</evidence>
<dbReference type="SUPFAM" id="SSF46609">
    <property type="entry name" value="Fe,Mn superoxide dismutase (SOD), N-terminal domain"/>
    <property type="match status" value="1"/>
</dbReference>
<feature type="domain" description="Manganese/iron superoxide dismutase C-terminal" evidence="9">
    <location>
        <begin position="94"/>
        <end position="196"/>
    </location>
</feature>
<gene>
    <name evidence="10" type="primary">sodB</name>
    <name evidence="10" type="ORF">CAXC1_330058</name>
</gene>
<organism evidence="10 11">
    <name type="scientific">Candidatus Xenohaliotis californiensis</name>
    <dbReference type="NCBI Taxonomy" id="84677"/>
    <lineage>
        <taxon>Bacteria</taxon>
        <taxon>Pseudomonadati</taxon>
        <taxon>Pseudomonadota</taxon>
        <taxon>Alphaproteobacteria</taxon>
        <taxon>Rickettsiales</taxon>
        <taxon>Anaplasmataceae</taxon>
        <taxon>Candidatus Xenohaliotis</taxon>
    </lineage>
</organism>
<dbReference type="InterPro" id="IPR036324">
    <property type="entry name" value="Mn/Fe_SOD_N_sf"/>
</dbReference>
<proteinExistence type="inferred from homology"/>
<keyword evidence="3 7" id="KW-0479">Metal-binding</keyword>
<evidence type="ECO:0000259" key="8">
    <source>
        <dbReference type="Pfam" id="PF00081"/>
    </source>
</evidence>
<dbReference type="EMBL" id="CAWVOK010000026">
    <property type="protein sequence ID" value="CAK8163298.1"/>
    <property type="molecule type" value="Genomic_DNA"/>
</dbReference>
<comment type="similarity">
    <text evidence="2 7">Belongs to the iron/manganese superoxide dismutase family.</text>
</comment>
<evidence type="ECO:0000313" key="11">
    <source>
        <dbReference type="Proteomes" id="UP001314181"/>
    </source>
</evidence>
<dbReference type="Pfam" id="PF00081">
    <property type="entry name" value="Sod_Fe_N"/>
    <property type="match status" value="1"/>
</dbReference>
<dbReference type="Gene3D" id="3.55.40.20">
    <property type="entry name" value="Iron/manganese superoxide dismutase, C-terminal domain"/>
    <property type="match status" value="1"/>
</dbReference>